<feature type="region of interest" description="Disordered" evidence="1">
    <location>
        <begin position="230"/>
        <end position="250"/>
    </location>
</feature>
<name>E5AFM8_LEPMJ</name>
<feature type="region of interest" description="Disordered" evidence="1">
    <location>
        <begin position="1"/>
        <end position="202"/>
    </location>
</feature>
<organism evidence="2 3">
    <name type="scientific">Leptosphaeria maculans (strain JN3 / isolate v23.1.3 / race Av1-4-5-6-7-8)</name>
    <name type="common">Blackleg fungus</name>
    <name type="synonym">Phoma lingam</name>
    <dbReference type="NCBI Taxonomy" id="985895"/>
    <lineage>
        <taxon>Eukaryota</taxon>
        <taxon>Fungi</taxon>
        <taxon>Dikarya</taxon>
        <taxon>Ascomycota</taxon>
        <taxon>Pezizomycotina</taxon>
        <taxon>Dothideomycetes</taxon>
        <taxon>Pleosporomycetidae</taxon>
        <taxon>Pleosporales</taxon>
        <taxon>Pleosporineae</taxon>
        <taxon>Leptosphaeriaceae</taxon>
        <taxon>Plenodomus</taxon>
        <taxon>Plenodomus lingam/Leptosphaeria maculans species complex</taxon>
    </lineage>
</organism>
<protein>
    <submittedName>
        <fullName evidence="2">Predicted protein</fullName>
    </submittedName>
</protein>
<feature type="region of interest" description="Disordered" evidence="1">
    <location>
        <begin position="312"/>
        <end position="415"/>
    </location>
</feature>
<feature type="compositionally biased region" description="Polar residues" evidence="1">
    <location>
        <begin position="317"/>
        <end position="331"/>
    </location>
</feature>
<dbReference type="STRING" id="985895.E5AFM8"/>
<proteinExistence type="predicted"/>
<dbReference type="AlphaFoldDB" id="E5AFM8"/>
<dbReference type="VEuPathDB" id="FungiDB:LEMA_P008040.1"/>
<reference evidence="3" key="1">
    <citation type="journal article" date="2011" name="Nat. Commun.">
        <title>Effector diversification within compartments of the Leptosphaeria maculans genome affected by Repeat-Induced Point mutations.</title>
        <authorList>
            <person name="Rouxel T."/>
            <person name="Grandaubert J."/>
            <person name="Hane J.K."/>
            <person name="Hoede C."/>
            <person name="van de Wouw A.P."/>
            <person name="Couloux A."/>
            <person name="Dominguez V."/>
            <person name="Anthouard V."/>
            <person name="Bally P."/>
            <person name="Bourras S."/>
            <person name="Cozijnsen A.J."/>
            <person name="Ciuffetti L.M."/>
            <person name="Degrave A."/>
            <person name="Dilmaghani A."/>
            <person name="Duret L."/>
            <person name="Fudal I."/>
            <person name="Goodwin S.B."/>
            <person name="Gout L."/>
            <person name="Glaser N."/>
            <person name="Linglin J."/>
            <person name="Kema G.H.J."/>
            <person name="Lapalu N."/>
            <person name="Lawrence C.B."/>
            <person name="May K."/>
            <person name="Meyer M."/>
            <person name="Ollivier B."/>
            <person name="Poulain J."/>
            <person name="Schoch C.L."/>
            <person name="Simon A."/>
            <person name="Spatafora J.W."/>
            <person name="Stachowiak A."/>
            <person name="Turgeon B.G."/>
            <person name="Tyler B.M."/>
            <person name="Vincent D."/>
            <person name="Weissenbach J."/>
            <person name="Amselem J."/>
            <person name="Quesneville H."/>
            <person name="Oliver R.P."/>
            <person name="Wincker P."/>
            <person name="Balesdent M.-H."/>
            <person name="Howlett B.J."/>
        </authorList>
    </citation>
    <scope>NUCLEOTIDE SEQUENCE [LARGE SCALE GENOMIC DNA]</scope>
    <source>
        <strain evidence="3">JN3 / isolate v23.1.3 / race Av1-4-5-6-7-8</strain>
    </source>
</reference>
<feature type="compositionally biased region" description="Low complexity" evidence="1">
    <location>
        <begin position="332"/>
        <end position="369"/>
    </location>
</feature>
<evidence type="ECO:0000256" key="1">
    <source>
        <dbReference type="SAM" id="MobiDB-lite"/>
    </source>
</evidence>
<dbReference type="HOGENOM" id="CLU_070653_0_0_1"/>
<dbReference type="InParanoid" id="E5AFM8"/>
<dbReference type="GeneID" id="13286067"/>
<dbReference type="eggNOG" id="ENOG502SGD2">
    <property type="taxonomic scope" value="Eukaryota"/>
</dbReference>
<evidence type="ECO:0000313" key="2">
    <source>
        <dbReference type="EMBL" id="CBY02017.1"/>
    </source>
</evidence>
<feature type="compositionally biased region" description="Polar residues" evidence="1">
    <location>
        <begin position="130"/>
        <end position="146"/>
    </location>
</feature>
<feature type="compositionally biased region" description="Basic and acidic residues" evidence="1">
    <location>
        <begin position="240"/>
        <end position="250"/>
    </location>
</feature>
<feature type="compositionally biased region" description="Low complexity" evidence="1">
    <location>
        <begin position="80"/>
        <end position="94"/>
    </location>
</feature>
<keyword evidence="3" id="KW-1185">Reference proteome</keyword>
<sequence>MDYQTFNGHNNPSLGGGQFNNSPQHSQQFDPQARLQQSNPSISYGGQFPTNGQATAFPPMGGAMGGGSVMQPGMPQNPRAAAALHQQQQLAQQHQHQHQHQSGGPYSSAPSPFTGQTVMSPAHQQHFAHNRQTASPASNNGQQPYATPQPQPSPGTLPSNGHPRHHQSHSMNIQTPLKSETPQVHTPVRQVPPSPVSPVAQARAQDRMATLLEINSILIKEVCDLQAQGKAGQVNPAPDGKPDGDKPQPSKEYVEYMRRLQVNLAYLAQSAEKTQKAGQPIPPGPAIMSAPSSPVELVKLYTKLQDLCPGWKGAPTQMKQSPGPQQRMHSATPQGGQQLPPSQQLSTPQQQQHQQNQQQQQQQQQQPPNSAGLPPQNWAQMPMGTPQQGMNMGMGMNMNLTMMNTPTQPKSEPPI</sequence>
<feature type="compositionally biased region" description="Low complexity" evidence="1">
    <location>
        <begin position="380"/>
        <end position="409"/>
    </location>
</feature>
<accession>E5AFM8</accession>
<dbReference type="OrthoDB" id="2530523at2759"/>
<feature type="compositionally biased region" description="Polar residues" evidence="1">
    <location>
        <begin position="169"/>
        <end position="184"/>
    </location>
</feature>
<dbReference type="EMBL" id="FP929139">
    <property type="protein sequence ID" value="CBY02017.1"/>
    <property type="molecule type" value="Genomic_DNA"/>
</dbReference>
<dbReference type="OMA" id="QPGPAIM"/>
<gene>
    <name evidence="2" type="ORF">LEMA_P008040.1</name>
</gene>
<evidence type="ECO:0000313" key="3">
    <source>
        <dbReference type="Proteomes" id="UP000002668"/>
    </source>
</evidence>
<feature type="compositionally biased region" description="Polar residues" evidence="1">
    <location>
        <begin position="102"/>
        <end position="123"/>
    </location>
</feature>
<dbReference type="Proteomes" id="UP000002668">
    <property type="component" value="Genome"/>
</dbReference>
<dbReference type="RefSeq" id="XP_003845496.1">
    <property type="nucleotide sequence ID" value="XM_003845448.1"/>
</dbReference>
<feature type="compositionally biased region" description="Polar residues" evidence="1">
    <location>
        <begin position="1"/>
        <end position="54"/>
    </location>
</feature>